<accession>A0A239DSR0</accession>
<gene>
    <name evidence="1" type="ORF">SAMN06264365_11453</name>
</gene>
<dbReference type="Proteomes" id="UP000198415">
    <property type="component" value="Unassembled WGS sequence"/>
</dbReference>
<dbReference type="RefSeq" id="WP_089296584.1">
    <property type="nucleotide sequence ID" value="NZ_BOMU01000070.1"/>
</dbReference>
<dbReference type="OrthoDB" id="3430544at2"/>
<organism evidence="1 2">
    <name type="scientific">Actinoplanes regularis</name>
    <dbReference type="NCBI Taxonomy" id="52697"/>
    <lineage>
        <taxon>Bacteria</taxon>
        <taxon>Bacillati</taxon>
        <taxon>Actinomycetota</taxon>
        <taxon>Actinomycetes</taxon>
        <taxon>Micromonosporales</taxon>
        <taxon>Micromonosporaceae</taxon>
        <taxon>Actinoplanes</taxon>
    </lineage>
</organism>
<dbReference type="AlphaFoldDB" id="A0A239DSR0"/>
<dbReference type="EMBL" id="FZNR01000014">
    <property type="protein sequence ID" value="SNS34783.1"/>
    <property type="molecule type" value="Genomic_DNA"/>
</dbReference>
<evidence type="ECO:0000313" key="2">
    <source>
        <dbReference type="Proteomes" id="UP000198415"/>
    </source>
</evidence>
<keyword evidence="2" id="KW-1185">Reference proteome</keyword>
<sequence length="142" mass="15602">MSDHFEIVISCFLGADTPDHVLDELRWHLGSVEQRPAHLGEETAPYPLLYPDPEGRLPGGDVARLRLHRNATTADGRHEWGLYVRTCYVDDEMGEVGTVLDLIAPYVSGEGPRYGGGVRDILNGDLPGIITFADGGYAIGRW</sequence>
<proteinExistence type="predicted"/>
<reference evidence="1 2" key="1">
    <citation type="submission" date="2017-06" db="EMBL/GenBank/DDBJ databases">
        <authorList>
            <person name="Kim H.J."/>
            <person name="Triplett B.A."/>
        </authorList>
    </citation>
    <scope>NUCLEOTIDE SEQUENCE [LARGE SCALE GENOMIC DNA]</scope>
    <source>
        <strain evidence="1 2">DSM 43151</strain>
    </source>
</reference>
<name>A0A239DSR0_9ACTN</name>
<evidence type="ECO:0000313" key="1">
    <source>
        <dbReference type="EMBL" id="SNS34783.1"/>
    </source>
</evidence>
<protein>
    <submittedName>
        <fullName evidence="1">Uncharacterized protein</fullName>
    </submittedName>
</protein>